<evidence type="ECO:0000256" key="7">
    <source>
        <dbReference type="ARBA" id="ARBA00022827"/>
    </source>
</evidence>
<evidence type="ECO:0000256" key="2">
    <source>
        <dbReference type="ARBA" id="ARBA00022490"/>
    </source>
</evidence>
<comment type="function">
    <text evidence="10">Catalyzes the folate-dependent formation of 5-methyl-uridine at position 54 (M-5-U54) in all tRNAs.</text>
</comment>
<dbReference type="PANTHER" id="PTHR11806:SF2">
    <property type="entry name" value="METHYLENETETRAHYDROFOLATE--TRNA-(URACIL-5-)-METHYLTRANSFERASE TRMFO"/>
    <property type="match status" value="1"/>
</dbReference>
<comment type="caution">
    <text evidence="12">The sequence shown here is derived from an EMBL/GenBank/DDBJ whole genome shotgun (WGS) entry which is preliminary data.</text>
</comment>
<comment type="catalytic activity">
    <reaction evidence="10">
        <text>uridine(54) in tRNA + (6R)-5,10-methylene-5,6,7,8-tetrahydrofolate + NADH + H(+) = 5-methyluridine(54) in tRNA + (6S)-5,6,7,8-tetrahydrofolate + NAD(+)</text>
        <dbReference type="Rhea" id="RHEA:16873"/>
        <dbReference type="Rhea" id="RHEA-COMP:10167"/>
        <dbReference type="Rhea" id="RHEA-COMP:10193"/>
        <dbReference type="ChEBI" id="CHEBI:15378"/>
        <dbReference type="ChEBI" id="CHEBI:15636"/>
        <dbReference type="ChEBI" id="CHEBI:57453"/>
        <dbReference type="ChEBI" id="CHEBI:57540"/>
        <dbReference type="ChEBI" id="CHEBI:57945"/>
        <dbReference type="ChEBI" id="CHEBI:65315"/>
        <dbReference type="ChEBI" id="CHEBI:74447"/>
        <dbReference type="EC" id="2.1.1.74"/>
    </reaction>
</comment>
<dbReference type="PANTHER" id="PTHR11806">
    <property type="entry name" value="GLUCOSE INHIBITED DIVISION PROTEIN A"/>
    <property type="match status" value="1"/>
</dbReference>
<dbReference type="GO" id="GO:0047151">
    <property type="term" value="F:tRNA (uracil(54)-C5)-methyltransferase activity, 5,10-methylenetetrahydrofolate-dependent"/>
    <property type="evidence" value="ECO:0007669"/>
    <property type="project" value="UniProtKB-UniRule"/>
</dbReference>
<feature type="domain" description="MnmG N-terminal" evidence="11">
    <location>
        <begin position="4"/>
        <end position="379"/>
    </location>
</feature>
<dbReference type="GO" id="GO:0002098">
    <property type="term" value="P:tRNA wobble uridine modification"/>
    <property type="evidence" value="ECO:0007669"/>
    <property type="project" value="TreeGrafter"/>
</dbReference>
<evidence type="ECO:0000256" key="6">
    <source>
        <dbReference type="ARBA" id="ARBA00022694"/>
    </source>
</evidence>
<dbReference type="Proteomes" id="UP000256388">
    <property type="component" value="Unassembled WGS sequence"/>
</dbReference>
<dbReference type="OrthoDB" id="9815560at2"/>
<keyword evidence="8 10" id="KW-0521">NADP</keyword>
<dbReference type="InterPro" id="IPR002218">
    <property type="entry name" value="MnmG-rel"/>
</dbReference>
<keyword evidence="13" id="KW-1185">Reference proteome</keyword>
<dbReference type="EC" id="2.1.1.74" evidence="10"/>
<sequence>MEELIIIGGGLAGSEAAWQAAKRGIAVRLYEMRPVKATPAHQTAALAEIVCSNSLGSLLLSRPSGFLIAELQKMGSLLIECALENRIPAGKALAVDRDAFSNSVQERLQSMPNIEIIRKEVRKIPSKPAILASGPLTSPALARSLKKFTHQNNLFFYDAVAPIIEADSINMKVAYWGSRYGKGTKTGGDYINCPFNMLAEYERFVSELLTAEKVKLKNFEKDISKGVRGGKGKFFEACLPIEVMAARGIKTLSFGPLRPVGLRNPHTDCRPQAVVQLRQDNQAATLFNMVGFQTNLTYAEQKRVFRMIPGLENAEFVRYGQMHRNTYIYAPDVLHPTLQSRANPNLFIAGQLAGVEGYLANIATGMLAGINAARYINGDPLLTLPATSMLGALCAYITTPNLESFQPMKTNFSLIPPLEEFIKNKEERFLALSNRGLQDLSAYLREQHEPKKI</sequence>
<keyword evidence="6 10" id="KW-0819">tRNA processing</keyword>
<dbReference type="InterPro" id="IPR036188">
    <property type="entry name" value="FAD/NAD-bd_sf"/>
</dbReference>
<dbReference type="InterPro" id="IPR040131">
    <property type="entry name" value="MnmG_N"/>
</dbReference>
<dbReference type="InterPro" id="IPR004417">
    <property type="entry name" value="TrmFO"/>
</dbReference>
<protein>
    <recommendedName>
        <fullName evidence="10">Methylenetetrahydrofolate--tRNA-(uracil-5-)-methyltransferase TrmFO</fullName>
        <ecNumber evidence="10">2.1.1.74</ecNumber>
    </recommendedName>
    <alternativeName>
        <fullName evidence="10">Folate-dependent tRNA (uracil-5-)-methyltransferase</fullName>
    </alternativeName>
    <alternativeName>
        <fullName evidence="10">Folate-dependent tRNA(M-5-U54)-methyltransferase</fullName>
    </alternativeName>
</protein>
<comment type="catalytic activity">
    <reaction evidence="10">
        <text>uridine(54) in tRNA + (6R)-5,10-methylene-5,6,7,8-tetrahydrofolate + NADPH + H(+) = 5-methyluridine(54) in tRNA + (6S)-5,6,7,8-tetrahydrofolate + NADP(+)</text>
        <dbReference type="Rhea" id="RHEA:62372"/>
        <dbReference type="Rhea" id="RHEA-COMP:10167"/>
        <dbReference type="Rhea" id="RHEA-COMP:10193"/>
        <dbReference type="ChEBI" id="CHEBI:15378"/>
        <dbReference type="ChEBI" id="CHEBI:15636"/>
        <dbReference type="ChEBI" id="CHEBI:57453"/>
        <dbReference type="ChEBI" id="CHEBI:57783"/>
        <dbReference type="ChEBI" id="CHEBI:58349"/>
        <dbReference type="ChEBI" id="CHEBI:65315"/>
        <dbReference type="ChEBI" id="CHEBI:74447"/>
        <dbReference type="EC" id="2.1.1.74"/>
    </reaction>
</comment>
<evidence type="ECO:0000256" key="1">
    <source>
        <dbReference type="ARBA" id="ARBA00001974"/>
    </source>
</evidence>
<comment type="subcellular location">
    <subcellularLocation>
        <location evidence="10">Cytoplasm</location>
    </subcellularLocation>
</comment>
<dbReference type="GO" id="GO:0005829">
    <property type="term" value="C:cytosol"/>
    <property type="evidence" value="ECO:0007669"/>
    <property type="project" value="TreeGrafter"/>
</dbReference>
<dbReference type="NCBIfam" id="TIGR00137">
    <property type="entry name" value="gid_trmFO"/>
    <property type="match status" value="1"/>
</dbReference>
<evidence type="ECO:0000256" key="3">
    <source>
        <dbReference type="ARBA" id="ARBA00022603"/>
    </source>
</evidence>
<keyword evidence="5 10" id="KW-0808">Transferase</keyword>
<dbReference type="GO" id="GO:0030488">
    <property type="term" value="P:tRNA methylation"/>
    <property type="evidence" value="ECO:0007669"/>
    <property type="project" value="TreeGrafter"/>
</dbReference>
<dbReference type="HAMAP" id="MF_01037">
    <property type="entry name" value="TrmFO"/>
    <property type="match status" value="1"/>
</dbReference>
<feature type="binding site" evidence="10">
    <location>
        <begin position="8"/>
        <end position="13"/>
    </location>
    <ligand>
        <name>FAD</name>
        <dbReference type="ChEBI" id="CHEBI:57692"/>
    </ligand>
</feature>
<dbReference type="AlphaFoldDB" id="A0A347ZTH4"/>
<gene>
    <name evidence="10" type="primary">trmFO</name>
    <name evidence="12" type="ORF">DFR64_0687</name>
</gene>
<comment type="similarity">
    <text evidence="10">Belongs to the MnmG family. TrmFO subfamily.</text>
</comment>
<evidence type="ECO:0000313" key="13">
    <source>
        <dbReference type="Proteomes" id="UP000256388"/>
    </source>
</evidence>
<evidence type="ECO:0000256" key="9">
    <source>
        <dbReference type="ARBA" id="ARBA00023027"/>
    </source>
</evidence>
<dbReference type="RefSeq" id="WP_116223975.1">
    <property type="nucleotide sequence ID" value="NZ_AP018437.1"/>
</dbReference>
<accession>A0A347ZTH4</accession>
<dbReference type="Pfam" id="PF01134">
    <property type="entry name" value="GIDA"/>
    <property type="match status" value="1"/>
</dbReference>
<evidence type="ECO:0000256" key="10">
    <source>
        <dbReference type="HAMAP-Rule" id="MF_01037"/>
    </source>
</evidence>
<keyword evidence="9 10" id="KW-0520">NAD</keyword>
<evidence type="ECO:0000313" key="12">
    <source>
        <dbReference type="EMBL" id="REG10820.1"/>
    </source>
</evidence>
<dbReference type="Gene3D" id="3.50.50.60">
    <property type="entry name" value="FAD/NAD(P)-binding domain"/>
    <property type="match status" value="2"/>
</dbReference>
<evidence type="ECO:0000256" key="4">
    <source>
        <dbReference type="ARBA" id="ARBA00022630"/>
    </source>
</evidence>
<evidence type="ECO:0000256" key="8">
    <source>
        <dbReference type="ARBA" id="ARBA00022857"/>
    </source>
</evidence>
<keyword evidence="7 10" id="KW-0274">FAD</keyword>
<name>A0A347ZTH4_9CHLR</name>
<proteinExistence type="inferred from homology"/>
<dbReference type="GO" id="GO:0050660">
    <property type="term" value="F:flavin adenine dinucleotide binding"/>
    <property type="evidence" value="ECO:0007669"/>
    <property type="project" value="UniProtKB-UniRule"/>
</dbReference>
<dbReference type="SUPFAM" id="SSF51905">
    <property type="entry name" value="FAD/NAD(P)-binding domain"/>
    <property type="match status" value="1"/>
</dbReference>
<evidence type="ECO:0000259" key="11">
    <source>
        <dbReference type="Pfam" id="PF01134"/>
    </source>
</evidence>
<dbReference type="NCBIfam" id="NF003739">
    <property type="entry name" value="PRK05335.1"/>
    <property type="match status" value="1"/>
</dbReference>
<keyword evidence="3 10" id="KW-0489">Methyltransferase</keyword>
<evidence type="ECO:0000256" key="5">
    <source>
        <dbReference type="ARBA" id="ARBA00022679"/>
    </source>
</evidence>
<dbReference type="EMBL" id="QUMS01000001">
    <property type="protein sequence ID" value="REG10820.1"/>
    <property type="molecule type" value="Genomic_DNA"/>
</dbReference>
<keyword evidence="2 10" id="KW-0963">Cytoplasm</keyword>
<comment type="cofactor">
    <cofactor evidence="1 10">
        <name>FAD</name>
        <dbReference type="ChEBI" id="CHEBI:57692"/>
    </cofactor>
</comment>
<keyword evidence="4 10" id="KW-0285">Flavoprotein</keyword>
<organism evidence="12 13">
    <name type="scientific">Pelolinea submarina</name>
    <dbReference type="NCBI Taxonomy" id="913107"/>
    <lineage>
        <taxon>Bacteria</taxon>
        <taxon>Bacillati</taxon>
        <taxon>Chloroflexota</taxon>
        <taxon>Anaerolineae</taxon>
        <taxon>Anaerolineales</taxon>
        <taxon>Anaerolineaceae</taxon>
        <taxon>Pelolinea</taxon>
    </lineage>
</organism>
<reference evidence="12 13" key="1">
    <citation type="submission" date="2018-08" db="EMBL/GenBank/DDBJ databases">
        <title>Genomic Encyclopedia of Type Strains, Phase IV (KMG-IV): sequencing the most valuable type-strain genomes for metagenomic binning, comparative biology and taxonomic classification.</title>
        <authorList>
            <person name="Goeker M."/>
        </authorList>
    </citation>
    <scope>NUCLEOTIDE SEQUENCE [LARGE SCALE GENOMIC DNA]</scope>
    <source>
        <strain evidence="12 13">DSM 23923</strain>
    </source>
</reference>